<accession>A0A7G2CPY9</accession>
<name>A0A7G2CPY9_9TRYP</name>
<protein>
    <submittedName>
        <fullName evidence="2">Uncharacterized protein</fullName>
    </submittedName>
</protein>
<sequence length="111" mass="12300">MELLEKRYNGEDIHAPRTPPASQNLSDSEERDTSAEADGKKFSSPKSASDSERADDSSSREEEDEAPATATALQEEESDNTGSGEEKKTSDGVNDIHKEHLAFYRKYDMSE</sequence>
<evidence type="ECO:0000256" key="1">
    <source>
        <dbReference type="SAM" id="MobiDB-lite"/>
    </source>
</evidence>
<organism evidence="2 3">
    <name type="scientific">Angomonas deanei</name>
    <dbReference type="NCBI Taxonomy" id="59799"/>
    <lineage>
        <taxon>Eukaryota</taxon>
        <taxon>Discoba</taxon>
        <taxon>Euglenozoa</taxon>
        <taxon>Kinetoplastea</taxon>
        <taxon>Metakinetoplastina</taxon>
        <taxon>Trypanosomatida</taxon>
        <taxon>Trypanosomatidae</taxon>
        <taxon>Strigomonadinae</taxon>
        <taxon>Angomonas</taxon>
    </lineage>
</organism>
<dbReference type="AlphaFoldDB" id="A0A7G2CPY9"/>
<evidence type="ECO:0000313" key="2">
    <source>
        <dbReference type="EMBL" id="CAD2220613.1"/>
    </source>
</evidence>
<dbReference type="EMBL" id="LR877162">
    <property type="protein sequence ID" value="CAD2220613.1"/>
    <property type="molecule type" value="Genomic_DNA"/>
</dbReference>
<feature type="compositionally biased region" description="Basic and acidic residues" evidence="1">
    <location>
        <begin position="1"/>
        <end position="15"/>
    </location>
</feature>
<gene>
    <name evidence="2" type="ORF">ADEAN_000813500</name>
</gene>
<proteinExistence type="predicted"/>
<dbReference type="VEuPathDB" id="TriTrypDB:ADEAN_000813500"/>
<evidence type="ECO:0000313" key="3">
    <source>
        <dbReference type="Proteomes" id="UP000515908"/>
    </source>
</evidence>
<feature type="compositionally biased region" description="Basic and acidic residues" evidence="1">
    <location>
        <begin position="49"/>
        <end position="60"/>
    </location>
</feature>
<feature type="compositionally biased region" description="Basic and acidic residues" evidence="1">
    <location>
        <begin position="31"/>
        <end position="41"/>
    </location>
</feature>
<keyword evidence="3" id="KW-1185">Reference proteome</keyword>
<feature type="region of interest" description="Disordered" evidence="1">
    <location>
        <begin position="1"/>
        <end position="111"/>
    </location>
</feature>
<reference evidence="2 3" key="1">
    <citation type="submission" date="2020-08" db="EMBL/GenBank/DDBJ databases">
        <authorList>
            <person name="Newling K."/>
            <person name="Davey J."/>
            <person name="Forrester S."/>
        </authorList>
    </citation>
    <scope>NUCLEOTIDE SEQUENCE [LARGE SCALE GENOMIC DNA]</scope>
    <source>
        <strain evidence="3">Crithidia deanei Carvalho (ATCC PRA-265)</strain>
    </source>
</reference>
<dbReference type="Proteomes" id="UP000515908">
    <property type="component" value="Chromosome 18"/>
</dbReference>
<feature type="compositionally biased region" description="Basic and acidic residues" evidence="1">
    <location>
        <begin position="84"/>
        <end position="111"/>
    </location>
</feature>